<dbReference type="InterPro" id="IPR050312">
    <property type="entry name" value="IolE/XylAMocC-like"/>
</dbReference>
<dbReference type="PANTHER" id="PTHR12110">
    <property type="entry name" value="HYDROXYPYRUVATE ISOMERASE"/>
    <property type="match status" value="1"/>
</dbReference>
<evidence type="ECO:0000313" key="2">
    <source>
        <dbReference type="EMBL" id="PCJ02553.1"/>
    </source>
</evidence>
<dbReference type="PANTHER" id="PTHR12110:SF48">
    <property type="entry name" value="BLL3656 PROTEIN"/>
    <property type="match status" value="1"/>
</dbReference>
<name>A0A2A4Z6C8_9PROT</name>
<dbReference type="InterPro" id="IPR013022">
    <property type="entry name" value="Xyl_isomerase-like_TIM-brl"/>
</dbReference>
<proteinExistence type="predicted"/>
<protein>
    <submittedName>
        <fullName evidence="2">Xylose isomerase</fullName>
    </submittedName>
</protein>
<feature type="domain" description="Xylose isomerase-like TIM barrel" evidence="1">
    <location>
        <begin position="26"/>
        <end position="257"/>
    </location>
</feature>
<dbReference type="InterPro" id="IPR036237">
    <property type="entry name" value="Xyl_isomerase-like_sf"/>
</dbReference>
<sequence length="282" mass="31112">MKIDKPIQWALNHMVVPNLSIEQFIKLAATVGARAVELRNDLADHASILSMEPADVRALAEAEKLKILTINALYPFNDWNEQRAEQAVKLAQYAADCGCEALVLVPQCDDENVGDIRHEKLREALRGLAPILKQAGLIGFVEPLGFLKSSLRLKSEAVAAINELNLNADFKIVHDTFHHILAGEEQLFAQETGLIHVSGVEDPNVKVVDMLDAHRVMVGPNDRLENIAQISALLSSGADVHCSFEPFAQSVHQEKDTVAMVSNSIEFIEQRLEINNLSKLAM</sequence>
<gene>
    <name evidence="2" type="ORF">COB13_05015</name>
</gene>
<reference key="1">
    <citation type="submission" date="2017-08" db="EMBL/GenBank/DDBJ databases">
        <title>A dynamic microbial community with high functional redundancy inhabits the cold, oxic subseafloor aquifer.</title>
        <authorList>
            <person name="Tully B.J."/>
            <person name="Wheat C.G."/>
            <person name="Glazer B.T."/>
            <person name="Huber J.A."/>
        </authorList>
    </citation>
    <scope>NUCLEOTIDE SEQUENCE [LARGE SCALE GENOMIC DNA]</scope>
</reference>
<dbReference type="Gene3D" id="3.20.20.150">
    <property type="entry name" value="Divalent-metal-dependent TIM barrel enzymes"/>
    <property type="match status" value="1"/>
</dbReference>
<dbReference type="AlphaFoldDB" id="A0A2A4Z6C8"/>
<evidence type="ECO:0000259" key="1">
    <source>
        <dbReference type="Pfam" id="PF01261"/>
    </source>
</evidence>
<comment type="caution">
    <text evidence="2">The sequence shown here is derived from an EMBL/GenBank/DDBJ whole genome shotgun (WGS) entry which is preliminary data.</text>
</comment>
<dbReference type="PIRSF" id="PIRSF036778">
    <property type="entry name" value="UCP036778"/>
    <property type="match status" value="1"/>
</dbReference>
<dbReference type="InterPro" id="IPR014621">
    <property type="entry name" value="UCP036778_sugar_epimerase"/>
</dbReference>
<reference evidence="2" key="2">
    <citation type="journal article" date="2018" name="ISME J.">
        <title>A dynamic microbial community with high functional redundancy inhabits the cold, oxic subseafloor aquifer.</title>
        <authorList>
            <person name="Tully B.J."/>
            <person name="Wheat C.G."/>
            <person name="Glazer B.T."/>
            <person name="Huber J.A."/>
        </authorList>
    </citation>
    <scope>NUCLEOTIDE SEQUENCE</scope>
    <source>
        <strain evidence="2">NORP83</strain>
    </source>
</reference>
<organism evidence="2">
    <name type="scientific">OCS116 cluster bacterium</name>
    <dbReference type="NCBI Taxonomy" id="2030921"/>
    <lineage>
        <taxon>Bacteria</taxon>
        <taxon>Pseudomonadati</taxon>
        <taxon>Pseudomonadota</taxon>
        <taxon>Alphaproteobacteria</taxon>
        <taxon>OCS116 cluster</taxon>
    </lineage>
</organism>
<dbReference type="SUPFAM" id="SSF51658">
    <property type="entry name" value="Xylose isomerase-like"/>
    <property type="match status" value="1"/>
</dbReference>
<accession>A0A2A4Z6C8</accession>
<keyword evidence="2" id="KW-0413">Isomerase</keyword>
<dbReference type="GO" id="GO:0016853">
    <property type="term" value="F:isomerase activity"/>
    <property type="evidence" value="ECO:0007669"/>
    <property type="project" value="UniProtKB-KW"/>
</dbReference>
<dbReference type="EMBL" id="NVUS01000004">
    <property type="protein sequence ID" value="PCJ02553.1"/>
    <property type="molecule type" value="Genomic_DNA"/>
</dbReference>
<dbReference type="Pfam" id="PF01261">
    <property type="entry name" value="AP_endonuc_2"/>
    <property type="match status" value="1"/>
</dbReference>